<accession>A0A6I9PH69</accession>
<dbReference type="GO" id="GO:0051959">
    <property type="term" value="F:dynein light intermediate chain binding"/>
    <property type="evidence" value="ECO:0007669"/>
    <property type="project" value="InterPro"/>
</dbReference>
<dbReference type="OrthoDB" id="9897724at2759"/>
<dbReference type="Gene3D" id="1.10.472.130">
    <property type="match status" value="1"/>
</dbReference>
<dbReference type="RefSeq" id="XP_010786328.1">
    <property type="nucleotide sequence ID" value="XM_010788026.1"/>
</dbReference>
<dbReference type="KEGG" id="ncc:104960073"/>
<organism evidence="2 3">
    <name type="scientific">Notothenia coriiceps</name>
    <name type="common">black rockcod</name>
    <dbReference type="NCBI Taxonomy" id="8208"/>
    <lineage>
        <taxon>Eukaryota</taxon>
        <taxon>Metazoa</taxon>
        <taxon>Chordata</taxon>
        <taxon>Craniata</taxon>
        <taxon>Vertebrata</taxon>
        <taxon>Euteleostomi</taxon>
        <taxon>Actinopterygii</taxon>
        <taxon>Neopterygii</taxon>
        <taxon>Teleostei</taxon>
        <taxon>Neoteleostei</taxon>
        <taxon>Acanthomorphata</taxon>
        <taxon>Eupercaria</taxon>
        <taxon>Perciformes</taxon>
        <taxon>Notothenioidei</taxon>
        <taxon>Nototheniidae</taxon>
        <taxon>Notothenia</taxon>
    </lineage>
</organism>
<dbReference type="InterPro" id="IPR026983">
    <property type="entry name" value="DHC"/>
</dbReference>
<evidence type="ECO:0000259" key="1">
    <source>
        <dbReference type="Pfam" id="PF17852"/>
    </source>
</evidence>
<gene>
    <name evidence="3" type="primary">LOC104960073</name>
</gene>
<evidence type="ECO:0000313" key="2">
    <source>
        <dbReference type="Proteomes" id="UP000504611"/>
    </source>
</evidence>
<dbReference type="Pfam" id="PF17852">
    <property type="entry name" value="Dynein_AAA_lid"/>
    <property type="match status" value="1"/>
</dbReference>
<dbReference type="GO" id="GO:0045505">
    <property type="term" value="F:dynein intermediate chain binding"/>
    <property type="evidence" value="ECO:0007669"/>
    <property type="project" value="InterPro"/>
</dbReference>
<dbReference type="InterPro" id="IPR041466">
    <property type="entry name" value="Dynein_AAA5_ext"/>
</dbReference>
<sequence length="113" mass="13167">MVWSVGGSCDSDSRERFSEFFRVIVSGKAENPIPASVGKWECPMDDKGLVYDYYYEFKGRGRWIHWNDNIKNVNLGDKNTKVQEIIVPTIDTVRYTYLMDLCIRYGVLVFLCH</sequence>
<feature type="domain" description="Dynein heavy chain AAA 5 extension" evidence="1">
    <location>
        <begin position="1"/>
        <end position="68"/>
    </location>
</feature>
<protein>
    <submittedName>
        <fullName evidence="3">Dynein heavy chain 12, axonemal-like</fullName>
    </submittedName>
</protein>
<dbReference type="PANTHER" id="PTHR22878:SF70">
    <property type="entry name" value="DYNEIN HEAVY CHAIN 2, AXONEMAL"/>
    <property type="match status" value="1"/>
</dbReference>
<dbReference type="Proteomes" id="UP000504611">
    <property type="component" value="Unplaced"/>
</dbReference>
<dbReference type="AlphaFoldDB" id="A0A6I9PH69"/>
<dbReference type="GO" id="GO:0007018">
    <property type="term" value="P:microtubule-based movement"/>
    <property type="evidence" value="ECO:0007669"/>
    <property type="project" value="InterPro"/>
</dbReference>
<dbReference type="PANTHER" id="PTHR22878">
    <property type="entry name" value="DYNEIN HEAVY CHAIN 6, AXONEMAL-LIKE-RELATED"/>
    <property type="match status" value="1"/>
</dbReference>
<dbReference type="Pfam" id="PF12775">
    <property type="entry name" value="AAA_7"/>
    <property type="match status" value="1"/>
</dbReference>
<proteinExistence type="predicted"/>
<evidence type="ECO:0000313" key="3">
    <source>
        <dbReference type="RefSeq" id="XP_010786328.1"/>
    </source>
</evidence>
<name>A0A6I9PH69_9TELE</name>
<keyword evidence="2" id="KW-1185">Reference proteome</keyword>
<dbReference type="GO" id="GO:0030286">
    <property type="term" value="C:dynein complex"/>
    <property type="evidence" value="ECO:0007669"/>
    <property type="project" value="InterPro"/>
</dbReference>
<reference evidence="3" key="1">
    <citation type="submission" date="2025-08" db="UniProtKB">
        <authorList>
            <consortium name="RefSeq"/>
        </authorList>
    </citation>
    <scope>IDENTIFICATION</scope>
    <source>
        <tissue evidence="3">Muscle</tissue>
    </source>
</reference>
<dbReference type="GeneID" id="104960073"/>